<accession>A0ABR9G0P0</accession>
<keyword evidence="1" id="KW-0472">Membrane</keyword>
<evidence type="ECO:0000256" key="1">
    <source>
        <dbReference type="SAM" id="Phobius"/>
    </source>
</evidence>
<dbReference type="EMBL" id="RRZB01000035">
    <property type="protein sequence ID" value="MBE0464472.1"/>
    <property type="molecule type" value="Genomic_DNA"/>
</dbReference>
<dbReference type="RefSeq" id="WP_192538963.1">
    <property type="nucleotide sequence ID" value="NZ_JABUZA010000049.1"/>
</dbReference>
<proteinExistence type="predicted"/>
<reference evidence="2 3" key="1">
    <citation type="submission" date="2020-07" db="EMBL/GenBank/DDBJ databases">
        <title>Halophilic bacteria isolated from french cheeses.</title>
        <authorList>
            <person name="Kothe C.I."/>
            <person name="Farah-Kraiem B."/>
            <person name="Renault P."/>
            <person name="Dridi B."/>
        </authorList>
    </citation>
    <scope>NUCLEOTIDE SEQUENCE [LARGE SCALE GENOMIC DNA]</scope>
    <source>
        <strain evidence="2 3">FME20</strain>
    </source>
</reference>
<gene>
    <name evidence="2" type="ORF">EI547_13540</name>
</gene>
<feature type="transmembrane region" description="Helical" evidence="1">
    <location>
        <begin position="44"/>
        <end position="61"/>
    </location>
</feature>
<keyword evidence="1" id="KW-1133">Transmembrane helix</keyword>
<dbReference type="Proteomes" id="UP001645038">
    <property type="component" value="Unassembled WGS sequence"/>
</dbReference>
<evidence type="ECO:0000313" key="3">
    <source>
        <dbReference type="Proteomes" id="UP001645038"/>
    </source>
</evidence>
<comment type="caution">
    <text evidence="2">The sequence shown here is derived from an EMBL/GenBank/DDBJ whole genome shotgun (WGS) entry which is preliminary data.</text>
</comment>
<evidence type="ECO:0000313" key="2">
    <source>
        <dbReference type="EMBL" id="MBE0464472.1"/>
    </source>
</evidence>
<sequence length="92" mass="10113">MTTFLIWLIAFGVIAYFVNQKWHSGVSCGLDRMLPSVMKSHGSNRYLWVGTLAVLGATTLVRPVEVLLVAILLVIIGLVVMKLAEWASSMAH</sequence>
<keyword evidence="3" id="KW-1185">Reference proteome</keyword>
<organism evidence="2 3">
    <name type="scientific">Halomonas colorata</name>
    <dbReference type="NCBI Taxonomy" id="2742615"/>
    <lineage>
        <taxon>Bacteria</taxon>
        <taxon>Pseudomonadati</taxon>
        <taxon>Pseudomonadota</taxon>
        <taxon>Gammaproteobacteria</taxon>
        <taxon>Oceanospirillales</taxon>
        <taxon>Halomonadaceae</taxon>
        <taxon>Halomonas</taxon>
    </lineage>
</organism>
<protein>
    <submittedName>
        <fullName evidence="2">Uncharacterized protein</fullName>
    </submittedName>
</protein>
<keyword evidence="1" id="KW-0812">Transmembrane</keyword>
<name>A0ABR9G0P0_9GAMM</name>